<gene>
    <name evidence="1" type="ORF">Patl1_08960</name>
</gene>
<name>A0ACC1AH05_9ROSI</name>
<organism evidence="1 2">
    <name type="scientific">Pistacia atlantica</name>
    <dbReference type="NCBI Taxonomy" id="434234"/>
    <lineage>
        <taxon>Eukaryota</taxon>
        <taxon>Viridiplantae</taxon>
        <taxon>Streptophyta</taxon>
        <taxon>Embryophyta</taxon>
        <taxon>Tracheophyta</taxon>
        <taxon>Spermatophyta</taxon>
        <taxon>Magnoliopsida</taxon>
        <taxon>eudicotyledons</taxon>
        <taxon>Gunneridae</taxon>
        <taxon>Pentapetalae</taxon>
        <taxon>rosids</taxon>
        <taxon>malvids</taxon>
        <taxon>Sapindales</taxon>
        <taxon>Anacardiaceae</taxon>
        <taxon>Pistacia</taxon>
    </lineage>
</organism>
<dbReference type="EMBL" id="CM047906">
    <property type="protein sequence ID" value="KAJ0086417.1"/>
    <property type="molecule type" value="Genomic_DNA"/>
</dbReference>
<evidence type="ECO:0000313" key="1">
    <source>
        <dbReference type="EMBL" id="KAJ0086417.1"/>
    </source>
</evidence>
<dbReference type="Proteomes" id="UP001164250">
    <property type="component" value="Chromosome 10"/>
</dbReference>
<evidence type="ECO:0000313" key="2">
    <source>
        <dbReference type="Proteomes" id="UP001164250"/>
    </source>
</evidence>
<accession>A0ACC1AH05</accession>
<sequence length="89" mass="10143">MPVYLSRTANFLLTEEQLKGLLKRYDINGDGRLSKKELQVAFRGLGLNFSGFRARRALQHADADNDGFITDEEMKELITYAAKWGFTVN</sequence>
<proteinExistence type="predicted"/>
<keyword evidence="2" id="KW-1185">Reference proteome</keyword>
<protein>
    <submittedName>
        <fullName evidence="1">Uncharacterized protein</fullName>
    </submittedName>
</protein>
<reference evidence="2" key="1">
    <citation type="journal article" date="2023" name="G3 (Bethesda)">
        <title>Genome assembly and association tests identify interacting loci associated with vigor, precocity, and sex in interspecific pistachio rootstocks.</title>
        <authorList>
            <person name="Palmer W."/>
            <person name="Jacygrad E."/>
            <person name="Sagayaradj S."/>
            <person name="Cavanaugh K."/>
            <person name="Han R."/>
            <person name="Bertier L."/>
            <person name="Beede B."/>
            <person name="Kafkas S."/>
            <person name="Golino D."/>
            <person name="Preece J."/>
            <person name="Michelmore R."/>
        </authorList>
    </citation>
    <scope>NUCLEOTIDE SEQUENCE [LARGE SCALE GENOMIC DNA]</scope>
</reference>
<comment type="caution">
    <text evidence="1">The sequence shown here is derived from an EMBL/GenBank/DDBJ whole genome shotgun (WGS) entry which is preliminary data.</text>
</comment>